<keyword evidence="2" id="KW-1133">Transmembrane helix</keyword>
<feature type="transmembrane region" description="Helical" evidence="2">
    <location>
        <begin position="79"/>
        <end position="99"/>
    </location>
</feature>
<feature type="transmembrane region" description="Helical" evidence="2">
    <location>
        <begin position="48"/>
        <end position="67"/>
    </location>
</feature>
<evidence type="ECO:0000256" key="2">
    <source>
        <dbReference type="SAM" id="Phobius"/>
    </source>
</evidence>
<name>A0A9P6TZ56_9FUNG</name>
<reference evidence="3" key="1">
    <citation type="journal article" date="2020" name="Fungal Divers.">
        <title>Resolving the Mortierellaceae phylogeny through synthesis of multi-gene phylogenetics and phylogenomics.</title>
        <authorList>
            <person name="Vandepol N."/>
            <person name="Liber J."/>
            <person name="Desiro A."/>
            <person name="Na H."/>
            <person name="Kennedy M."/>
            <person name="Barry K."/>
            <person name="Grigoriev I.V."/>
            <person name="Miller A.N."/>
            <person name="O'Donnell K."/>
            <person name="Stajich J.E."/>
            <person name="Bonito G."/>
        </authorList>
    </citation>
    <scope>NUCLEOTIDE SEQUENCE</scope>
    <source>
        <strain evidence="3">BC1065</strain>
    </source>
</reference>
<keyword evidence="2" id="KW-0812">Transmembrane</keyword>
<accession>A0A9P6TZ56</accession>
<feature type="transmembrane region" description="Helical" evidence="2">
    <location>
        <begin position="158"/>
        <end position="179"/>
    </location>
</feature>
<dbReference type="Proteomes" id="UP000807716">
    <property type="component" value="Unassembled WGS sequence"/>
</dbReference>
<proteinExistence type="predicted"/>
<comment type="caution">
    <text evidence="3">The sequence shown here is derived from an EMBL/GenBank/DDBJ whole genome shotgun (WGS) entry which is preliminary data.</text>
</comment>
<gene>
    <name evidence="3" type="ORF">DFQ27_007817</name>
</gene>
<feature type="transmembrane region" description="Helical" evidence="2">
    <location>
        <begin position="12"/>
        <end position="33"/>
    </location>
</feature>
<dbReference type="AlphaFoldDB" id="A0A9P6TZ56"/>
<evidence type="ECO:0000313" key="3">
    <source>
        <dbReference type="EMBL" id="KAG0252819.1"/>
    </source>
</evidence>
<organism evidence="3 4">
    <name type="scientific">Actinomortierella ambigua</name>
    <dbReference type="NCBI Taxonomy" id="1343610"/>
    <lineage>
        <taxon>Eukaryota</taxon>
        <taxon>Fungi</taxon>
        <taxon>Fungi incertae sedis</taxon>
        <taxon>Mucoromycota</taxon>
        <taxon>Mortierellomycotina</taxon>
        <taxon>Mortierellomycetes</taxon>
        <taxon>Mortierellales</taxon>
        <taxon>Mortierellaceae</taxon>
        <taxon>Actinomortierella</taxon>
    </lineage>
</organism>
<dbReference type="OrthoDB" id="10349674at2759"/>
<keyword evidence="4" id="KW-1185">Reference proteome</keyword>
<keyword evidence="2" id="KW-0472">Membrane</keyword>
<evidence type="ECO:0000256" key="1">
    <source>
        <dbReference type="SAM" id="MobiDB-lite"/>
    </source>
</evidence>
<evidence type="ECO:0000313" key="4">
    <source>
        <dbReference type="Proteomes" id="UP000807716"/>
    </source>
</evidence>
<protein>
    <submittedName>
        <fullName evidence="3">Uncharacterized protein</fullName>
    </submittedName>
</protein>
<sequence length="271" mass="30556">MTSALSAYICRLLVILLSLPVLAGCVWMHIIYFQYRNVIIRWKYRSEYALAGVTLVSYMASFCLYRLGRYRSKARSDTYMVLGCILGALWLHTSLRILIPSERQVLPVDYPYTDRDDIRWWSSFDTPNDRNLFRCSGDPNSRLGEHLSSVLCYIDRTVAIIGVLCGLFVIAESCMSYSYDKRLRNRQDQQQQPYGDYALGYNPVHTTAVIAPTAVLVEPTPIGYGAHTVSPPPVPPVVPVGSPYNPYETTPAYEPQPDVAPLGDKKTSGFH</sequence>
<feature type="region of interest" description="Disordered" evidence="1">
    <location>
        <begin position="246"/>
        <end position="271"/>
    </location>
</feature>
<dbReference type="EMBL" id="JAAAJB010000629">
    <property type="protein sequence ID" value="KAG0252819.1"/>
    <property type="molecule type" value="Genomic_DNA"/>
</dbReference>